<dbReference type="VEuPathDB" id="PlasmoDB:PmUG01_00069900"/>
<keyword evidence="1" id="KW-0812">Transmembrane</keyword>
<dbReference type="Pfam" id="PF05795">
    <property type="entry name" value="Plasmodium_Vir"/>
    <property type="match status" value="2"/>
</dbReference>
<feature type="transmembrane region" description="Helical" evidence="1">
    <location>
        <begin position="246"/>
        <end position="265"/>
    </location>
</feature>
<evidence type="ECO:0000313" key="2">
    <source>
        <dbReference type="EMBL" id="SBT85940.1"/>
    </source>
</evidence>
<gene>
    <name evidence="2" type="primary">PmUG01_00069900</name>
    <name evidence="2" type="ORF">PMUG01_00069900</name>
</gene>
<dbReference type="OrthoDB" id="381419at2759"/>
<dbReference type="Proteomes" id="UP000219813">
    <property type="component" value="Unassembled WGS sequence"/>
</dbReference>
<dbReference type="InterPro" id="IPR008780">
    <property type="entry name" value="Plasmodium_Vir"/>
</dbReference>
<dbReference type="OMA" id="IVEAWCH"/>
<proteinExistence type="predicted"/>
<keyword evidence="1" id="KW-0472">Membrane</keyword>
<dbReference type="KEGG" id="pmal:PMUG01_00069900"/>
<name>A0A1D3JHS0_PLAMA</name>
<dbReference type="AlphaFoldDB" id="A0A1D3JHS0"/>
<organism evidence="2 3">
    <name type="scientific">Plasmodium malariae</name>
    <dbReference type="NCBI Taxonomy" id="5858"/>
    <lineage>
        <taxon>Eukaryota</taxon>
        <taxon>Sar</taxon>
        <taxon>Alveolata</taxon>
        <taxon>Apicomplexa</taxon>
        <taxon>Aconoidasida</taxon>
        <taxon>Haemosporida</taxon>
        <taxon>Plasmodiidae</taxon>
        <taxon>Plasmodium</taxon>
        <taxon>Plasmodium (Plasmodium)</taxon>
    </lineage>
</organism>
<keyword evidence="3" id="KW-1185">Reference proteome</keyword>
<sequence>MSTVLPESFIESLPSKIYYRTKFESNNKYCLWFDEEGEFSEKRSKLNHYGKIKNVTDKLTSALCSVAFTNEGVECKEKCRNLYYWLGNELLLSDIEENLFSDVIGILEDVSNVLYKSGKCKCTFFKNVTKENFAKMKIVYDYCVDHEKIEQSLKVHSNMCDSKFNAYLVKADSTYKDVYVCAQNNTESYCTQLKNHAPSCFNEKLSHLTCKINRDSKEEQGSNHFGTNYFDLTYVINASNFSSSQIFLFFVLPLIGIFFIGFLLYKFTPIVPWIHTKVLKKKSIRRNLDEMDILELTEYTNERRRSNLGRIQLNVAYHAA</sequence>
<dbReference type="GeneID" id="39866165"/>
<dbReference type="EMBL" id="FLRL01000035">
    <property type="protein sequence ID" value="SBT85940.1"/>
    <property type="molecule type" value="Genomic_DNA"/>
</dbReference>
<evidence type="ECO:0000256" key="1">
    <source>
        <dbReference type="SAM" id="Phobius"/>
    </source>
</evidence>
<reference evidence="2 3" key="1">
    <citation type="submission" date="2016-06" db="EMBL/GenBank/DDBJ databases">
        <authorList>
            <consortium name="Pathogen Informatics"/>
        </authorList>
    </citation>
    <scope>NUCLEOTIDE SEQUENCE [LARGE SCALE GENOMIC DNA]</scope>
</reference>
<accession>A0A1D3JHS0</accession>
<evidence type="ECO:0000313" key="3">
    <source>
        <dbReference type="Proteomes" id="UP000219813"/>
    </source>
</evidence>
<protein>
    <submittedName>
        <fullName evidence="2">PIR protein</fullName>
    </submittedName>
</protein>
<keyword evidence="1" id="KW-1133">Transmembrane helix</keyword>
<dbReference type="RefSeq" id="XP_028859206.1">
    <property type="nucleotide sequence ID" value="XM_029005977.1"/>
</dbReference>